<dbReference type="InterPro" id="IPR036020">
    <property type="entry name" value="WW_dom_sf"/>
</dbReference>
<evidence type="ECO:0000256" key="2">
    <source>
        <dbReference type="ARBA" id="ARBA00004286"/>
    </source>
</evidence>
<evidence type="ECO:0000256" key="16">
    <source>
        <dbReference type="ARBA" id="ARBA00023242"/>
    </source>
</evidence>
<feature type="compositionally biased region" description="Basic and acidic residues" evidence="19">
    <location>
        <begin position="1501"/>
        <end position="1518"/>
    </location>
</feature>
<feature type="region of interest" description="Disordered" evidence="19">
    <location>
        <begin position="2576"/>
        <end position="2622"/>
    </location>
</feature>
<dbReference type="SMART" id="SM00570">
    <property type="entry name" value="AWS"/>
    <property type="match status" value="1"/>
</dbReference>
<feature type="region of interest" description="Disordered" evidence="19">
    <location>
        <begin position="649"/>
        <end position="692"/>
    </location>
</feature>
<feature type="compositionally biased region" description="Basic residues" evidence="19">
    <location>
        <begin position="1209"/>
        <end position="1218"/>
    </location>
</feature>
<feature type="compositionally biased region" description="Basic and acidic residues" evidence="19">
    <location>
        <begin position="184"/>
        <end position="194"/>
    </location>
</feature>
<accession>A0A4W3HH15</accession>
<feature type="compositionally biased region" description="Basic and acidic residues" evidence="19">
    <location>
        <begin position="234"/>
        <end position="328"/>
    </location>
</feature>
<proteinExistence type="predicted"/>
<feature type="compositionally biased region" description="Basic and acidic residues" evidence="19">
    <location>
        <begin position="1219"/>
        <end position="1233"/>
    </location>
</feature>
<feature type="region of interest" description="Disordered" evidence="19">
    <location>
        <begin position="972"/>
        <end position="1000"/>
    </location>
</feature>
<evidence type="ECO:0000256" key="7">
    <source>
        <dbReference type="ARBA" id="ARBA00022603"/>
    </source>
</evidence>
<dbReference type="GO" id="GO:0030154">
    <property type="term" value="P:cell differentiation"/>
    <property type="evidence" value="ECO:0007669"/>
    <property type="project" value="UniProtKB-KW"/>
</dbReference>
<dbReference type="FunFam" id="1.10.1740.100:FF:000001">
    <property type="entry name" value="Histone-lysine N-methyltransferase"/>
    <property type="match status" value="1"/>
</dbReference>
<feature type="compositionally biased region" description="Basic and acidic residues" evidence="19">
    <location>
        <begin position="972"/>
        <end position="989"/>
    </location>
</feature>
<dbReference type="SMART" id="SM00456">
    <property type="entry name" value="WW"/>
    <property type="match status" value="1"/>
</dbReference>
<feature type="compositionally biased region" description="Basic and acidic residues" evidence="19">
    <location>
        <begin position="1347"/>
        <end position="1363"/>
    </location>
</feature>
<reference evidence="25" key="2">
    <citation type="journal article" date="2007" name="PLoS Biol.">
        <title>Survey sequencing and comparative analysis of the elephant shark (Callorhinchus milii) genome.</title>
        <authorList>
            <person name="Venkatesh B."/>
            <person name="Kirkness E.F."/>
            <person name="Loh Y.H."/>
            <person name="Halpern A.L."/>
            <person name="Lee A.P."/>
            <person name="Johnson J."/>
            <person name="Dandona N."/>
            <person name="Viswanathan L.D."/>
            <person name="Tay A."/>
            <person name="Venter J.C."/>
            <person name="Strausberg R.L."/>
            <person name="Brenner S."/>
        </authorList>
    </citation>
    <scope>NUCLEOTIDE SEQUENCE [LARGE SCALE GENOMIC DNA]</scope>
</reference>
<dbReference type="PROSITE" id="PS01159">
    <property type="entry name" value="WW_DOMAIN_1"/>
    <property type="match status" value="1"/>
</dbReference>
<feature type="region of interest" description="Disordered" evidence="19">
    <location>
        <begin position="157"/>
        <end position="619"/>
    </location>
</feature>
<reference evidence="25" key="3">
    <citation type="journal article" date="2014" name="Nature">
        <title>Elephant shark genome provides unique insights into gnathostome evolution.</title>
        <authorList>
            <consortium name="International Elephant Shark Genome Sequencing Consortium"/>
            <person name="Venkatesh B."/>
            <person name="Lee A.P."/>
            <person name="Ravi V."/>
            <person name="Maurya A.K."/>
            <person name="Lian M.M."/>
            <person name="Swann J.B."/>
            <person name="Ohta Y."/>
            <person name="Flajnik M.F."/>
            <person name="Sutoh Y."/>
            <person name="Kasahara M."/>
            <person name="Hoon S."/>
            <person name="Gangu V."/>
            <person name="Roy S.W."/>
            <person name="Irimia M."/>
            <person name="Korzh V."/>
            <person name="Kondrychyn I."/>
            <person name="Lim Z.W."/>
            <person name="Tay B.H."/>
            <person name="Tohari S."/>
            <person name="Kong K.W."/>
            <person name="Ho S."/>
            <person name="Lorente-Galdos B."/>
            <person name="Quilez J."/>
            <person name="Marques-Bonet T."/>
            <person name="Raney B.J."/>
            <person name="Ingham P.W."/>
            <person name="Tay A."/>
            <person name="Hillier L.W."/>
            <person name="Minx P."/>
            <person name="Boehm T."/>
            <person name="Wilson R.K."/>
            <person name="Brenner S."/>
            <person name="Warren W.C."/>
        </authorList>
    </citation>
    <scope>NUCLEOTIDE SEQUENCE [LARGE SCALE GENOMIC DNA]</scope>
</reference>
<feature type="compositionally biased region" description="Basic and acidic residues" evidence="19">
    <location>
        <begin position="520"/>
        <end position="530"/>
    </location>
</feature>
<dbReference type="PANTHER" id="PTHR46711">
    <property type="entry name" value="HISTONE-LYSINE N-METHYLTRANSFERASE SETD2"/>
    <property type="match status" value="1"/>
</dbReference>
<dbReference type="PROSITE" id="PS50868">
    <property type="entry name" value="POST_SET"/>
    <property type="match status" value="1"/>
</dbReference>
<feature type="domain" description="AWS" evidence="23">
    <location>
        <begin position="1615"/>
        <end position="1668"/>
    </location>
</feature>
<keyword evidence="9" id="KW-0949">S-adenosyl-L-methionine</keyword>
<dbReference type="Pfam" id="PF00397">
    <property type="entry name" value="WW"/>
    <property type="match status" value="1"/>
</dbReference>
<dbReference type="FunFam" id="2.170.270.10:FF:000016">
    <property type="entry name" value="Histone-lysine N-methyltransferase"/>
    <property type="match status" value="1"/>
</dbReference>
<feature type="region of interest" description="Disordered" evidence="19">
    <location>
        <begin position="1390"/>
        <end position="1427"/>
    </location>
</feature>
<feature type="compositionally biased region" description="Polar residues" evidence="19">
    <location>
        <begin position="1394"/>
        <end position="1404"/>
    </location>
</feature>
<dbReference type="SUPFAM" id="SSF51045">
    <property type="entry name" value="WW domain"/>
    <property type="match status" value="1"/>
</dbReference>
<feature type="compositionally biased region" description="Basic and acidic residues" evidence="19">
    <location>
        <begin position="2027"/>
        <end position="2042"/>
    </location>
</feature>
<keyword evidence="6" id="KW-0597">Phosphoprotein</keyword>
<reference evidence="25" key="1">
    <citation type="journal article" date="2006" name="Science">
        <title>Ancient noncoding elements conserved in the human genome.</title>
        <authorList>
            <person name="Venkatesh B."/>
            <person name="Kirkness E.F."/>
            <person name="Loh Y.H."/>
            <person name="Halpern A.L."/>
            <person name="Lee A.P."/>
            <person name="Johnson J."/>
            <person name="Dandona N."/>
            <person name="Viswanathan L.D."/>
            <person name="Tay A."/>
            <person name="Venter J.C."/>
            <person name="Strausberg R.L."/>
            <person name="Brenner S."/>
        </authorList>
    </citation>
    <scope>NUCLEOTIDE SEQUENCE [LARGE SCALE GENOMIC DNA]</scope>
</reference>
<dbReference type="Proteomes" id="UP000314986">
    <property type="component" value="Unassembled WGS sequence"/>
</dbReference>
<evidence type="ECO:0000313" key="24">
    <source>
        <dbReference type="Ensembl" id="ENSCMIP00000016288.1"/>
    </source>
</evidence>
<keyword evidence="4" id="KW-0158">Chromosome</keyword>
<feature type="region of interest" description="Disordered" evidence="19">
    <location>
        <begin position="2016"/>
        <end position="2194"/>
    </location>
</feature>
<evidence type="ECO:0000256" key="5">
    <source>
        <dbReference type="ARBA" id="ARBA00022473"/>
    </source>
</evidence>
<dbReference type="GO" id="GO:0046872">
    <property type="term" value="F:metal ion binding"/>
    <property type="evidence" value="ECO:0007669"/>
    <property type="project" value="UniProtKB-KW"/>
</dbReference>
<dbReference type="PROSITE" id="PS51215">
    <property type="entry name" value="AWS"/>
    <property type="match status" value="1"/>
</dbReference>
<feature type="compositionally biased region" description="Polar residues" evidence="19">
    <location>
        <begin position="1330"/>
        <end position="1345"/>
    </location>
</feature>
<dbReference type="InterPro" id="IPR038190">
    <property type="entry name" value="SRI_sf"/>
</dbReference>
<evidence type="ECO:0000256" key="6">
    <source>
        <dbReference type="ARBA" id="ARBA00022553"/>
    </source>
</evidence>
<feature type="compositionally biased region" description="Polar residues" evidence="19">
    <location>
        <begin position="1973"/>
        <end position="1988"/>
    </location>
</feature>
<dbReference type="Ensembl" id="ENSCMIT00000016618.1">
    <property type="protein sequence ID" value="ENSCMIP00000016288.1"/>
    <property type="gene ID" value="ENSCMIG00000007856.1"/>
</dbReference>
<dbReference type="GO" id="GO:0032259">
    <property type="term" value="P:methylation"/>
    <property type="evidence" value="ECO:0007669"/>
    <property type="project" value="UniProtKB-KW"/>
</dbReference>
<feature type="compositionally biased region" description="Low complexity" evidence="19">
    <location>
        <begin position="2058"/>
        <end position="2069"/>
    </location>
</feature>
<feature type="compositionally biased region" description="Low complexity" evidence="19">
    <location>
        <begin position="2087"/>
        <end position="2105"/>
    </location>
</feature>
<dbReference type="GO" id="GO:0005634">
    <property type="term" value="C:nucleus"/>
    <property type="evidence" value="ECO:0007669"/>
    <property type="project" value="UniProtKB-SubCell"/>
</dbReference>
<dbReference type="InterPro" id="IPR044437">
    <property type="entry name" value="SETD2/Set2_SET"/>
</dbReference>
<evidence type="ECO:0000256" key="15">
    <source>
        <dbReference type="ARBA" id="ARBA00023163"/>
    </source>
</evidence>
<dbReference type="InterPro" id="IPR042294">
    <property type="entry name" value="SETD2_animal"/>
</dbReference>
<keyword evidence="7" id="KW-0489">Methyltransferase</keyword>
<dbReference type="InterPro" id="IPR001214">
    <property type="entry name" value="SET_dom"/>
</dbReference>
<dbReference type="SMART" id="SM00508">
    <property type="entry name" value="PostSET"/>
    <property type="match status" value="1"/>
</dbReference>
<keyword evidence="12" id="KW-0862">Zinc</keyword>
<feature type="region of interest" description="Disordered" evidence="19">
    <location>
        <begin position="1440"/>
        <end position="1558"/>
    </location>
</feature>
<reference evidence="24" key="4">
    <citation type="submission" date="2025-08" db="UniProtKB">
        <authorList>
            <consortium name="Ensembl"/>
        </authorList>
    </citation>
    <scope>IDENTIFICATION</scope>
</reference>
<dbReference type="GO" id="GO:0006355">
    <property type="term" value="P:regulation of DNA-templated transcription"/>
    <property type="evidence" value="ECO:0007669"/>
    <property type="project" value="InterPro"/>
</dbReference>
<feature type="compositionally biased region" description="Basic and acidic residues" evidence="19">
    <location>
        <begin position="582"/>
        <end position="601"/>
    </location>
</feature>
<feature type="region of interest" description="Disordered" evidence="19">
    <location>
        <begin position="80"/>
        <end position="111"/>
    </location>
</feature>
<feature type="region of interest" description="Disordered" evidence="19">
    <location>
        <begin position="1049"/>
        <end position="1076"/>
    </location>
</feature>
<evidence type="ECO:0000256" key="8">
    <source>
        <dbReference type="ARBA" id="ARBA00022679"/>
    </source>
</evidence>
<feature type="compositionally biased region" description="Basic and acidic residues" evidence="19">
    <location>
        <begin position="381"/>
        <end position="397"/>
    </location>
</feature>
<keyword evidence="13" id="KW-0156">Chromatin regulator</keyword>
<name>A0A4W3HH15_CALMI</name>
<evidence type="ECO:0000256" key="12">
    <source>
        <dbReference type="ARBA" id="ARBA00022833"/>
    </source>
</evidence>
<feature type="compositionally biased region" description="Low complexity" evidence="19">
    <location>
        <begin position="1465"/>
        <end position="1476"/>
    </location>
</feature>
<keyword evidence="11" id="KW-0221">Differentiation</keyword>
<dbReference type="InParanoid" id="A0A4W3HH15"/>
<comment type="catalytic activity">
    <reaction evidence="18">
        <text>L-lysyl(36)-[histone H3] + 3 S-adenosyl-L-methionine = N(6),N(6),N(6)-trimethyl-L-lysyl(36)-[histone H3] + 3 S-adenosyl-L-homocysteine + 3 H(+)</text>
        <dbReference type="Rhea" id="RHEA:60324"/>
        <dbReference type="Rhea" id="RHEA-COMP:9785"/>
        <dbReference type="Rhea" id="RHEA-COMP:15536"/>
        <dbReference type="ChEBI" id="CHEBI:15378"/>
        <dbReference type="ChEBI" id="CHEBI:29969"/>
        <dbReference type="ChEBI" id="CHEBI:57856"/>
        <dbReference type="ChEBI" id="CHEBI:59789"/>
        <dbReference type="ChEBI" id="CHEBI:61961"/>
        <dbReference type="EC" id="2.1.1.359"/>
    </reaction>
</comment>
<dbReference type="CDD" id="cd00201">
    <property type="entry name" value="WW"/>
    <property type="match status" value="1"/>
</dbReference>
<keyword evidence="5" id="KW-0217">Developmental protein</keyword>
<feature type="region of interest" description="Disordered" evidence="19">
    <location>
        <begin position="1959"/>
        <end position="2004"/>
    </location>
</feature>
<feature type="compositionally biased region" description="Polar residues" evidence="19">
    <location>
        <begin position="678"/>
        <end position="689"/>
    </location>
</feature>
<feature type="compositionally biased region" description="Polar residues" evidence="19">
    <location>
        <begin position="1122"/>
        <end position="1132"/>
    </location>
</feature>
<feature type="compositionally biased region" description="Basic and acidic residues" evidence="19">
    <location>
        <begin position="2183"/>
        <end position="2194"/>
    </location>
</feature>
<evidence type="ECO:0000256" key="17">
    <source>
        <dbReference type="ARBA" id="ARBA00030091"/>
    </source>
</evidence>
<feature type="domain" description="SET" evidence="21">
    <location>
        <begin position="1670"/>
        <end position="1787"/>
    </location>
</feature>
<sequence length="2720" mass="301664">MLVGCFFDNASTQNALKGSAVTKGCSRFLPKGTKAKVNLEDQGRQKVSFTFNVTKTLRNRFQSAIGAEQDEVKIPPLALTLSSGRGSQDSKSDSDSAGATEPSSSPPKAKVEWNKMHFKKKHLNDAAKPDKTLDRQPSSSLCEAVVEVAVKKDICNSSGETEPEAQIIAEPQPQSDQNSGTSHIGKDDTAEEFKIVSPESDNLRKSSQSEGVAPGHLAGSESEADLLRTSPARKSQEPDRDVKKNASLSKPEEVEKVSSHSKSDRDKRSAGHSKSDRDSRRISSRSKYDREERISSSRSRSDRDLRTSSYSKSDRSRASYYRDKDRGYRRSSPYSERSKSSRSKLATDLREGSSFSDSEDESRRYHSKSHDLRRTSMHSKSYRDSRKYQSKLDRELRATSSCSESERETRRTKPQSKSGKLSRTRSYESEIVKMNSPEPDLDSRKSSKSDGYSKVTSSHSKSGSCCESEIIQTNSPEPDLESGKSSKSDGYSRITPIHPKLVTSCETHINVKSSAPPVLEYRKSYRHDSNSRTAPSHSQACEIEAVSTDSPELDSNRNDKPDSNFRTALPHCKSSTSFVTEVIKKESPESELDSGRSDKCDTNLPTPPPDPRPDTFSEMEAVDIDSSDRELELRKDSLHSNSVRTATHCKAFSSPQEEAVRMDCSESDSKRSAKRNISLVTPESPSTSPAGYEIDVVQTDSTESKLDSLKSIQSDMNLRTIQSRSKSPICCGMDLVRVAPPEAESESWERCKLDSISVIASSNSEPQEMRISAPHTPGMVLRGGPLGLESEEEFREPPESAAMPIVTTSEECCFSFHHKMDRSVSTSSCSTPDRLRHFCHSNVEVQISGDSPSSKLGVVMKSSACSGSGEDLTFSPHCKLDLKTSPHSLLSEVPSSARLMFSDLKPSAHSNPRERESSSLPMLVESRTSHMVTEEEFSPCPEVKESMPIPGGAQFTSTNSKLSTWLTKHIDGHSVDARHPHNQRERRASTSEGDEASVAESAGASYEVVDVSSFNHCSSKLHVVPADQNWDSLDKERLYTDSMISEGKQLSNVEMESPAYSMENEETPFSTRPDSSVKVELEEDMELSDIEDEQESEIVTEAAEPLSTTKFADSEDAECSLPNYQTKSNCDSSCMKAEYNSISSDNENYLEDAKSNSDEDSEESNTSTDSEDDRGIPRNRLQSVVVVPKNSSLTMEEKSPSASSSSSPRRGRGDKKRPKAEEGGRCEVKETPASERQASSFQMERIPLESSDNQNRSGALPTPESHPHTSSGNLTPVRESHDGVKQELLTDTADSTSQPENFSSDRNQLAASQEKSDSTEAPVDKYQWLSGHTASHPAAQSSTQHLYRVERDPRETPDSRQMDKWSQQHSQERPYFHSSEYVDSFDWEFAQPEKPSSSCQQPDSSYGLYKRHTSSWDPKDISEPTLGKFSNYRLGQVVSGSDVQGQVQPDSMTDYFESREAVNHGGSRSGSKGVSSLQAHEITSNSSKGTTLLLKASDSTINKDPRTKSLDKRPDSEPQKQQPEPGVDTDSESDAEPRECEQVTEPDPEPEPEPEPDASELYREWVALVCKMEEFRCSQWWKDQSKSGVMPPYFELIDENLYLTERKKSKSHRDIKRMQCECMLSKEDRERGVLACGEDCLNRLLMIECSSRCLHGEFCTNRRFQRRQYADVEVILTERKGWGLRAAKELPVNCFVLEYCGEVLDHREFKARVKEYARNKNIHYYFMALKNDEIIDATLKGNCSRFMNHSCEPNCETQKWTVNGQLRVGFFTTKAVPPGTELTFDYQFQRYGKEAQKCFCGSANCRGFLGGENRVSIRAAGGKVKLKDKERSRKKDSVSTVDEELEALLENGKGLSDPNQVLSLTRLMVRIETMEQKLTCLQIIQDTHSQACLKSFLEYHGLSLLWIWMTELGDGRGNSSNNIKLQTQMMKTLEILPISTKNMLEESKLLPIVQRWAQPKASAPQPSEADGYSSENTSRAQTPLNTQEAGPKPGAEPEGDTPRKLVMRRLKIISENSMDSALSDTSKASDGEIEAKEGKEDTEPSQGPAPTEDEQPIALGAGEGQAELGAGEGNTGERAMEGTGGSQAVEGAAEGQAGEVVEGAQTGEGVGEAKAGPGAGETKVGLGAGGSQAELGASGSQPDSREALEQESLPKTSNGPKLEESVLTGTPSQDEEEGLSDAESERSHEQHCKMEDVSDLATKLLENWKDLKVWICPQRVGSFSLPSLYPFPQRSRSSSKEKDTDKPALSKDRKKRKQTASPPPSAYEREGLKRLSADERYDTTTPSKKKKTRSKLTTEERRKLFEQEVAQREAQKHGLYIQQQPMCGSSQVPYDTAAYTNSHLNFVSYPPGYPLQAYVDPVNPNAGKVLLPTPNVELVCQALSYDQQLLAEPMPAGQHAVPTVQHLSPQVDIQTQQYLTPAPSVLPQDPSLAVLQVTATQAPAQNYTLWDPNQQALAVHQQYSSGQPQASIYYQGQPCQPVYSISSSYGQTSQPIVQTYAQSSPEYTQGQQAFIVQPSAGVLQELMVVSSLLDLPPPSPPKAKSIVLPSNWKTARDPEGKIYYYHVVTRQTQWDPPLWEGGNDDTSMGHEAEMDLGTPTYDENPSSKKKAKTAEADTSSELAKRSKELFRKEISQFIVLCLNPYRKPDCKIGRIVATEDFKHLARKLTHGVMNKELKQCKNPEDLECNENVKHKTKEYIKKYMQKFGATYKPKEEPDME</sequence>
<dbReference type="CDD" id="cd19172">
    <property type="entry name" value="SET_SETD2"/>
    <property type="match status" value="1"/>
</dbReference>
<dbReference type="InterPro" id="IPR003616">
    <property type="entry name" value="Post-SET_dom"/>
</dbReference>
<feature type="compositionally biased region" description="Acidic residues" evidence="19">
    <location>
        <begin position="2173"/>
        <end position="2182"/>
    </location>
</feature>
<dbReference type="Pfam" id="PF08236">
    <property type="entry name" value="SRI"/>
    <property type="match status" value="1"/>
</dbReference>
<dbReference type="OMA" id="TCYEMEV"/>
<feature type="domain" description="Post-SET" evidence="22">
    <location>
        <begin position="1794"/>
        <end position="1810"/>
    </location>
</feature>
<evidence type="ECO:0000256" key="1">
    <source>
        <dbReference type="ARBA" id="ARBA00004123"/>
    </source>
</evidence>
<feature type="compositionally biased region" description="Polar residues" evidence="19">
    <location>
        <begin position="504"/>
        <end position="513"/>
    </location>
</feature>
<dbReference type="GO" id="GO:0140955">
    <property type="term" value="F:histone H3K36 trimethyltransferase activity"/>
    <property type="evidence" value="ECO:0007669"/>
    <property type="project" value="UniProtKB-EC"/>
</dbReference>
<feature type="domain" description="WW" evidence="20">
    <location>
        <begin position="2546"/>
        <end position="2579"/>
    </location>
</feature>
<dbReference type="PROSITE" id="PS50280">
    <property type="entry name" value="SET"/>
    <property type="match status" value="1"/>
</dbReference>
<dbReference type="SMART" id="SM00317">
    <property type="entry name" value="SET"/>
    <property type="match status" value="1"/>
</dbReference>
<feature type="compositionally biased region" description="Polar residues" evidence="19">
    <location>
        <begin position="1477"/>
        <end position="1490"/>
    </location>
</feature>
<evidence type="ECO:0000256" key="10">
    <source>
        <dbReference type="ARBA" id="ARBA00022723"/>
    </source>
</evidence>
<feature type="region of interest" description="Disordered" evidence="19">
    <location>
        <begin position="1105"/>
        <end position="1377"/>
    </location>
</feature>
<evidence type="ECO:0000313" key="25">
    <source>
        <dbReference type="Proteomes" id="UP000314986"/>
    </source>
</evidence>
<feature type="compositionally biased region" description="Basic and acidic residues" evidence="19">
    <location>
        <begin position="2267"/>
        <end position="2282"/>
    </location>
</feature>
<dbReference type="EC" id="2.1.1.359" evidence="3"/>
<evidence type="ECO:0000256" key="13">
    <source>
        <dbReference type="ARBA" id="ARBA00022853"/>
    </source>
</evidence>
<keyword evidence="14" id="KW-0805">Transcription regulation</keyword>
<dbReference type="Pfam" id="PF17907">
    <property type="entry name" value="AWS"/>
    <property type="match status" value="1"/>
</dbReference>
<keyword evidence="16" id="KW-0539">Nucleus</keyword>
<dbReference type="PROSITE" id="PS50020">
    <property type="entry name" value="WW_DOMAIN_2"/>
    <property type="match status" value="1"/>
</dbReference>
<feature type="compositionally biased region" description="Polar residues" evidence="19">
    <location>
        <begin position="1292"/>
        <end position="1313"/>
    </location>
</feature>
<dbReference type="InterPro" id="IPR006560">
    <property type="entry name" value="AWS_dom"/>
</dbReference>
<dbReference type="Gene3D" id="2.170.270.10">
    <property type="entry name" value="SET domain"/>
    <property type="match status" value="1"/>
</dbReference>
<dbReference type="InterPro" id="IPR001202">
    <property type="entry name" value="WW_dom"/>
</dbReference>
<protein>
    <recommendedName>
        <fullName evidence="3">[histone H3]-lysine(36) N-trimethyltransferase</fullName>
        <ecNumber evidence="3">2.1.1.359</ecNumber>
    </recommendedName>
    <alternativeName>
        <fullName evidence="17">SET domain-containing protein 2</fullName>
    </alternativeName>
</protein>
<evidence type="ECO:0000256" key="9">
    <source>
        <dbReference type="ARBA" id="ARBA00022691"/>
    </source>
</evidence>
<dbReference type="Gene3D" id="2.20.70.10">
    <property type="match status" value="1"/>
</dbReference>
<dbReference type="InterPro" id="IPR035441">
    <property type="entry name" value="TFIIS/LEDGF_dom_sf"/>
</dbReference>
<evidence type="ECO:0000259" key="23">
    <source>
        <dbReference type="PROSITE" id="PS51215"/>
    </source>
</evidence>
<evidence type="ECO:0000259" key="20">
    <source>
        <dbReference type="PROSITE" id="PS50020"/>
    </source>
</evidence>
<evidence type="ECO:0000259" key="21">
    <source>
        <dbReference type="PROSITE" id="PS50280"/>
    </source>
</evidence>
<evidence type="ECO:0000256" key="11">
    <source>
        <dbReference type="ARBA" id="ARBA00022782"/>
    </source>
</evidence>
<feature type="compositionally biased region" description="Basic and acidic residues" evidence="19">
    <location>
        <begin position="658"/>
        <end position="671"/>
    </location>
</feature>
<feature type="region of interest" description="Disordered" evidence="19">
    <location>
        <begin position="2225"/>
        <end position="2300"/>
    </location>
</feature>
<evidence type="ECO:0000256" key="14">
    <source>
        <dbReference type="ARBA" id="ARBA00023015"/>
    </source>
</evidence>
<dbReference type="Gene3D" id="1.20.930.10">
    <property type="entry name" value="Conserved domain common to transcription factors TFIIS, elongin A, CRSP70"/>
    <property type="match status" value="1"/>
</dbReference>
<evidence type="ECO:0000256" key="4">
    <source>
        <dbReference type="ARBA" id="ARBA00022454"/>
    </source>
</evidence>
<feature type="compositionally biased region" description="Basic and acidic residues" evidence="19">
    <location>
        <begin position="361"/>
        <end position="374"/>
    </location>
</feature>
<feature type="compositionally biased region" description="Basic and acidic residues" evidence="19">
    <location>
        <begin position="554"/>
        <end position="563"/>
    </location>
</feature>
<organism evidence="24 25">
    <name type="scientific">Callorhinchus milii</name>
    <name type="common">Ghost shark</name>
    <dbReference type="NCBI Taxonomy" id="7868"/>
    <lineage>
        <taxon>Eukaryota</taxon>
        <taxon>Metazoa</taxon>
        <taxon>Chordata</taxon>
        <taxon>Craniata</taxon>
        <taxon>Vertebrata</taxon>
        <taxon>Chondrichthyes</taxon>
        <taxon>Holocephali</taxon>
        <taxon>Chimaeriformes</taxon>
        <taxon>Callorhinchidae</taxon>
        <taxon>Callorhinchus</taxon>
    </lineage>
</organism>
<keyword evidence="8" id="KW-0808">Transferase</keyword>
<keyword evidence="15" id="KW-0804">Transcription</keyword>
<feature type="compositionally biased region" description="Polar residues" evidence="19">
    <location>
        <begin position="172"/>
        <end position="182"/>
    </location>
</feature>
<feature type="compositionally biased region" description="Acidic residues" evidence="19">
    <location>
        <begin position="1542"/>
        <end position="1558"/>
    </location>
</feature>
<evidence type="ECO:0000256" key="18">
    <source>
        <dbReference type="ARBA" id="ARBA00047545"/>
    </source>
</evidence>
<comment type="subcellular location">
    <subcellularLocation>
        <location evidence="2">Chromosome</location>
    </subcellularLocation>
    <subcellularLocation>
        <location evidence="1">Nucleus</location>
    </subcellularLocation>
</comment>
<dbReference type="Gene3D" id="1.10.1740.100">
    <property type="entry name" value="Set2, Rpb1 interacting domain"/>
    <property type="match status" value="1"/>
</dbReference>
<keyword evidence="10" id="KW-0479">Metal-binding</keyword>
<dbReference type="PANTHER" id="PTHR46711:SF1">
    <property type="entry name" value="HISTONE-LYSINE N-METHYLTRANSFERASE SETD2"/>
    <property type="match status" value="1"/>
</dbReference>
<dbReference type="GeneTree" id="ENSGT00940000160086"/>
<feature type="compositionally biased region" description="Polar residues" evidence="19">
    <location>
        <begin position="2016"/>
        <end position="2026"/>
    </location>
</feature>
<evidence type="ECO:0000256" key="19">
    <source>
        <dbReference type="SAM" id="MobiDB-lite"/>
    </source>
</evidence>
<dbReference type="Pfam" id="PF00856">
    <property type="entry name" value="SET"/>
    <property type="match status" value="1"/>
</dbReference>
<dbReference type="InterPro" id="IPR013257">
    <property type="entry name" value="SRI"/>
</dbReference>
<dbReference type="GO" id="GO:0005694">
    <property type="term" value="C:chromosome"/>
    <property type="evidence" value="ECO:0007669"/>
    <property type="project" value="UniProtKB-SubCell"/>
</dbReference>
<dbReference type="SUPFAM" id="SSF82199">
    <property type="entry name" value="SET domain"/>
    <property type="match status" value="1"/>
</dbReference>
<gene>
    <name evidence="24" type="primary">setd2</name>
</gene>
<feature type="compositionally biased region" description="Low complexity" evidence="19">
    <location>
        <begin position="453"/>
        <end position="469"/>
    </location>
</feature>
<reference evidence="24" key="5">
    <citation type="submission" date="2025-09" db="UniProtKB">
        <authorList>
            <consortium name="Ensembl"/>
        </authorList>
    </citation>
    <scope>IDENTIFICATION</scope>
</reference>
<evidence type="ECO:0000259" key="22">
    <source>
        <dbReference type="PROSITE" id="PS50868"/>
    </source>
</evidence>
<dbReference type="InterPro" id="IPR046341">
    <property type="entry name" value="SET_dom_sf"/>
</dbReference>
<dbReference type="STRING" id="7868.ENSCMIP00000016288"/>
<feature type="compositionally biased region" description="Basic and acidic residues" evidence="19">
    <location>
        <begin position="2238"/>
        <end position="2251"/>
    </location>
</feature>
<evidence type="ECO:0000256" key="3">
    <source>
        <dbReference type="ARBA" id="ARBA00012178"/>
    </source>
</evidence>
<keyword evidence="25" id="KW-1185">Reference proteome</keyword>